<sequence>MKFQKVKNNKHAMNSFALAAIDAAHEGRKRTLSSVSGRSRKSLSVSDHEPGSAVEVDDDDDDNMSVSSTSSHEGGRKLTKPLSKKQHYKVRAHELYDDYKYLPESLQKVVSQHYKRNKWTENKELSSAPTRGRGTGPRSRPIPRRSKALPRDVDEERMQEIRAARREESPPRYTEFWQDSYVEIGENRVPRIDLRNPIVIDPLATTIPNQSRKLISISEISTAYQKSIDDDQLRDLHFAGVKMAPHIKRKLEIENAENEGRLAPLQVPGPMNMIPFKKFKPASTSRLFSIPKPPFKFLDIVKVPALKYLPGSKLFRPYDWIPTKVGNFDRSKILPAIFWDASDEEAASIVFYIFPTTQNIRDPISIGAVDDDQGVANISLVPLEFISESRKKSYFSGYIDFSRPMIVPHEVISTTKAKAMADEGNFWDVWRGLFKKPTFEGHQYGMTLGTRPFENPVRLMQLFESKMKYNGNYTVDLALAKEPMHTIYPTTLLPDDDSDDGSKTVTCLEDCENIAECSDDDSKTVMGYNLIDDNGDAVTVICLNDKDDTAETAINDENDSNRENNGNIANDANSQVKIEAEKRANTQNWLDAIIDRPPTITLDETVKIPKMDEVHKIQKRARVYTPLDKVDIREDGIRVSIEKTYTNPIEYSALNNTEETENILKQRPLSGFDRRLLKLMNQCIATGGKPAPFSSKHTEYVYEYPDVQDTKDLVRRYRKECIEAARQAEVKETGSSELGEKEFPWDEHVHERAMKKLIPILDVLEAWKSLFGSGYPPDAKLTQSRQAAEKAKHRGLMEIPGLWVPDCIMAEIERKRMASSAYVFGSGKKMEFDSDEEEEEMNSLSSSPIKIPVIPPEIAARLGLSQKNQKNEPPKEMSAPPSLGYHRLKLRSEKHGGADKGQSKPREKTPEKIREKTEGASSDATKPKSKSKSKYKISYSNKDDEDEVSQTQVFNSPTIAASFVQQPLGEDGQGIRITSNSDTRDLERYDEKVDAPGSVDYIATSTEYHSPPLAVTPENQVATSVFNEETVQETSSTEKAAASELVYPSTDNIAENTIAEPPSPFLETLKLAVDDYHKRRTAFGSKIECQEAEVRAYPRLLNMTPRLRPVDLPLPVDLSDPGVRSPHLVQVSPEQNTATSITSPDPPTPESLLHRALERLKAKVNAHHQTTANRSEQVGKVHIPEMFERHSPLPPEVPQSSFSTRPIRRNSPIFTSRPVRQSAPTLRNLAGQAAPGDLNPFDTSRRRFQTVPRRSLQDF</sequence>
<name>S8AN40_DACHA</name>
<accession>S8AN40</accession>
<dbReference type="Proteomes" id="UP000015100">
    <property type="component" value="Unassembled WGS sequence"/>
</dbReference>
<feature type="compositionally biased region" description="Polar residues" evidence="1">
    <location>
        <begin position="1132"/>
        <end position="1143"/>
    </location>
</feature>
<protein>
    <submittedName>
        <fullName evidence="2">Uncharacterized protein</fullName>
    </submittedName>
</protein>
<feature type="compositionally biased region" description="Low complexity" evidence="1">
    <location>
        <begin position="129"/>
        <end position="139"/>
    </location>
</feature>
<feature type="compositionally biased region" description="Basic residues" evidence="1">
    <location>
        <begin position="77"/>
        <end position="87"/>
    </location>
</feature>
<feature type="compositionally biased region" description="Low complexity" evidence="1">
    <location>
        <begin position="842"/>
        <end position="852"/>
    </location>
</feature>
<evidence type="ECO:0000256" key="1">
    <source>
        <dbReference type="SAM" id="MobiDB-lite"/>
    </source>
</evidence>
<evidence type="ECO:0000313" key="2">
    <source>
        <dbReference type="EMBL" id="EPS42566.1"/>
    </source>
</evidence>
<keyword evidence="3" id="KW-1185">Reference proteome</keyword>
<gene>
    <name evidence="2" type="ORF">H072_3371</name>
</gene>
<reference evidence="2 3" key="1">
    <citation type="journal article" date="2013" name="PLoS Genet.">
        <title>Genomic mechanisms accounting for the adaptation to parasitism in nematode-trapping fungi.</title>
        <authorList>
            <person name="Meerupati T."/>
            <person name="Andersson K.M."/>
            <person name="Friman E."/>
            <person name="Kumar D."/>
            <person name="Tunlid A."/>
            <person name="Ahren D."/>
        </authorList>
    </citation>
    <scope>NUCLEOTIDE SEQUENCE [LARGE SCALE GENOMIC DNA]</scope>
    <source>
        <strain evidence="2 3">CBS 200.50</strain>
    </source>
</reference>
<feature type="compositionally biased region" description="Basic and acidic residues" evidence="1">
    <location>
        <begin position="891"/>
        <end position="918"/>
    </location>
</feature>
<feature type="region of interest" description="Disordered" evidence="1">
    <location>
        <begin position="891"/>
        <end position="951"/>
    </location>
</feature>
<feature type="region of interest" description="Disordered" evidence="1">
    <location>
        <begin position="833"/>
        <end position="852"/>
    </location>
</feature>
<feature type="compositionally biased region" description="Polar residues" evidence="1">
    <location>
        <begin position="1212"/>
        <end position="1225"/>
    </location>
</feature>
<proteinExistence type="predicted"/>
<feature type="region of interest" description="Disordered" evidence="1">
    <location>
        <begin position="27"/>
        <end position="87"/>
    </location>
</feature>
<evidence type="ECO:0000313" key="3">
    <source>
        <dbReference type="Proteomes" id="UP000015100"/>
    </source>
</evidence>
<dbReference type="AlphaFoldDB" id="S8AN40"/>
<feature type="compositionally biased region" description="Low complexity" evidence="1">
    <location>
        <begin position="32"/>
        <end position="45"/>
    </location>
</feature>
<dbReference type="EMBL" id="AQGS01000107">
    <property type="protein sequence ID" value="EPS42566.1"/>
    <property type="molecule type" value="Genomic_DNA"/>
</dbReference>
<dbReference type="HOGENOM" id="CLU_265001_0_0_1"/>
<feature type="compositionally biased region" description="Basic and acidic residues" evidence="1">
    <location>
        <begin position="982"/>
        <end position="992"/>
    </location>
</feature>
<feature type="region of interest" description="Disordered" evidence="1">
    <location>
        <begin position="1189"/>
        <end position="1259"/>
    </location>
</feature>
<comment type="caution">
    <text evidence="2">The sequence shown here is derived from an EMBL/GenBank/DDBJ whole genome shotgun (WGS) entry which is preliminary data.</text>
</comment>
<feature type="region of interest" description="Disordered" evidence="1">
    <location>
        <begin position="1130"/>
        <end position="1151"/>
    </location>
</feature>
<reference evidence="3" key="2">
    <citation type="submission" date="2013-04" db="EMBL/GenBank/DDBJ databases">
        <title>Genomic mechanisms accounting for the adaptation to parasitism in nematode-trapping fungi.</title>
        <authorList>
            <person name="Ahren D.G."/>
        </authorList>
    </citation>
    <scope>NUCLEOTIDE SEQUENCE [LARGE SCALE GENOMIC DNA]</scope>
    <source>
        <strain evidence="3">CBS 200.50</strain>
    </source>
</reference>
<feature type="region of interest" description="Disordered" evidence="1">
    <location>
        <begin position="121"/>
        <end position="156"/>
    </location>
</feature>
<feature type="region of interest" description="Disordered" evidence="1">
    <location>
        <begin position="964"/>
        <end position="992"/>
    </location>
</feature>
<dbReference type="OrthoDB" id="5428027at2759"/>
<organism evidence="2 3">
    <name type="scientific">Dactylellina haptotyla (strain CBS 200.50)</name>
    <name type="common">Nematode-trapping fungus</name>
    <name type="synonym">Monacrosporium haptotylum</name>
    <dbReference type="NCBI Taxonomy" id="1284197"/>
    <lineage>
        <taxon>Eukaryota</taxon>
        <taxon>Fungi</taxon>
        <taxon>Dikarya</taxon>
        <taxon>Ascomycota</taxon>
        <taxon>Pezizomycotina</taxon>
        <taxon>Orbiliomycetes</taxon>
        <taxon>Orbiliales</taxon>
        <taxon>Orbiliaceae</taxon>
        <taxon>Dactylellina</taxon>
    </lineage>
</organism>